<dbReference type="PANTHER" id="PTHR16128:SF5">
    <property type="entry name" value="FAD_NAD(P)-BINDING OXIDOREDUCTASE FAMILY PROTEIN"/>
    <property type="match status" value="1"/>
</dbReference>
<accession>A0ABV7BTX3</accession>
<evidence type="ECO:0000313" key="2">
    <source>
        <dbReference type="Proteomes" id="UP001595420"/>
    </source>
</evidence>
<name>A0ABV7BTX3_9PROT</name>
<dbReference type="EMBL" id="JBHRSB010000002">
    <property type="protein sequence ID" value="MFC2999998.1"/>
    <property type="molecule type" value="Genomic_DNA"/>
</dbReference>
<comment type="caution">
    <text evidence="1">The sequence shown here is derived from an EMBL/GenBank/DDBJ whole genome shotgun (WGS) entry which is preliminary data.</text>
</comment>
<evidence type="ECO:0000313" key="1">
    <source>
        <dbReference type="EMBL" id="MFC2999998.1"/>
    </source>
</evidence>
<sequence>MPPKDIAIVGAGLAGLACAKTLAAYDVRVRLFDKGRGPGGRMATRRVEAEGHVLNFDHGAQYLTAHGAPFAAVLDAARAQEWPDAGRMVGVPRMSSVPRALAEGLDIDLVRHVTAITGAPRAWYLHHLDARLVRPDRPLPTQKPEVEGPFDAVLLAVPAPQAQALLQDPAPHLAGVLQAVRFEPCWSLMLAFPERLNLPDTLRLDNGPIGWAARDSSKPGRDASLELWVVQGGPEWSREHLELTPQQAGDRLLEAFLQLAALQGQGTPPPPPFFSAAHRWRHALVEAPLGAPCLWDATLGLGAAGDWCIGARAEAAVDSAAALVDAIRSA</sequence>
<dbReference type="Pfam" id="PF13450">
    <property type="entry name" value="NAD_binding_8"/>
    <property type="match status" value="1"/>
</dbReference>
<proteinExistence type="predicted"/>
<organism evidence="1 2">
    <name type="scientific">Falsiroseomonas tokyonensis</name>
    <dbReference type="NCBI Taxonomy" id="430521"/>
    <lineage>
        <taxon>Bacteria</taxon>
        <taxon>Pseudomonadati</taxon>
        <taxon>Pseudomonadota</taxon>
        <taxon>Alphaproteobacteria</taxon>
        <taxon>Acetobacterales</taxon>
        <taxon>Roseomonadaceae</taxon>
        <taxon>Falsiroseomonas</taxon>
    </lineage>
</organism>
<dbReference type="PROSITE" id="PS51257">
    <property type="entry name" value="PROKAR_LIPOPROTEIN"/>
    <property type="match status" value="1"/>
</dbReference>
<dbReference type="PANTHER" id="PTHR16128">
    <property type="entry name" value="FAD/NAD(P)-BINDING OXIDOREDUCTASE FAMILY PROTEIN"/>
    <property type="match status" value="1"/>
</dbReference>
<dbReference type="RefSeq" id="WP_216836061.1">
    <property type="nucleotide sequence ID" value="NZ_JAFNJS010000002.1"/>
</dbReference>
<keyword evidence="2" id="KW-1185">Reference proteome</keyword>
<reference evidence="2" key="1">
    <citation type="journal article" date="2019" name="Int. J. Syst. Evol. Microbiol.">
        <title>The Global Catalogue of Microorganisms (GCM) 10K type strain sequencing project: providing services to taxonomists for standard genome sequencing and annotation.</title>
        <authorList>
            <consortium name="The Broad Institute Genomics Platform"/>
            <consortium name="The Broad Institute Genome Sequencing Center for Infectious Disease"/>
            <person name="Wu L."/>
            <person name="Ma J."/>
        </authorList>
    </citation>
    <scope>NUCLEOTIDE SEQUENCE [LARGE SCALE GENOMIC DNA]</scope>
    <source>
        <strain evidence="2">CGMCC 1.16855</strain>
    </source>
</reference>
<gene>
    <name evidence="1" type="ORF">ACFOD3_08835</name>
</gene>
<dbReference type="Proteomes" id="UP001595420">
    <property type="component" value="Unassembled WGS sequence"/>
</dbReference>
<protein>
    <submittedName>
        <fullName evidence="1">NAD(P)/FAD-dependent oxidoreductase</fullName>
    </submittedName>
</protein>